<accession>A0A3M8CH68</accession>
<keyword evidence="1" id="KW-0812">Transmembrane</keyword>
<reference evidence="2 3" key="1">
    <citation type="submission" date="2018-10" db="EMBL/GenBank/DDBJ databases">
        <title>Phylogenomics of Brevibacillus.</title>
        <authorList>
            <person name="Dunlap C."/>
        </authorList>
    </citation>
    <scope>NUCLEOTIDE SEQUENCE [LARGE SCALE GENOMIC DNA]</scope>
    <source>
        <strain evidence="2 3">JCM 12215</strain>
    </source>
</reference>
<dbReference type="RefSeq" id="WP_122908689.1">
    <property type="nucleotide sequence ID" value="NZ_CBCSBE010000005.1"/>
</dbReference>
<organism evidence="2 3">
    <name type="scientific">Brevibacillus invocatus</name>
    <dbReference type="NCBI Taxonomy" id="173959"/>
    <lineage>
        <taxon>Bacteria</taxon>
        <taxon>Bacillati</taxon>
        <taxon>Bacillota</taxon>
        <taxon>Bacilli</taxon>
        <taxon>Bacillales</taxon>
        <taxon>Paenibacillaceae</taxon>
        <taxon>Brevibacillus</taxon>
    </lineage>
</organism>
<keyword evidence="1" id="KW-1133">Transmembrane helix</keyword>
<evidence type="ECO:0008006" key="4">
    <source>
        <dbReference type="Google" id="ProtNLM"/>
    </source>
</evidence>
<feature type="transmembrane region" description="Helical" evidence="1">
    <location>
        <begin position="5"/>
        <end position="22"/>
    </location>
</feature>
<feature type="transmembrane region" description="Helical" evidence="1">
    <location>
        <begin position="34"/>
        <end position="60"/>
    </location>
</feature>
<name>A0A3M8CH68_9BACL</name>
<sequence>MLKSLIVGCILQAVIWLISFFMQDLTWADTLSFYLVGSCILLVAMMSITSLGPDTSTAYFQDQQAEHKNANSRFRWTRNLLLVALPSFIVYLLMLYVF</sequence>
<dbReference type="Proteomes" id="UP000282028">
    <property type="component" value="Unassembled WGS sequence"/>
</dbReference>
<dbReference type="OrthoDB" id="9907653at2"/>
<comment type="caution">
    <text evidence="2">The sequence shown here is derived from an EMBL/GenBank/DDBJ whole genome shotgun (WGS) entry which is preliminary data.</text>
</comment>
<dbReference type="AlphaFoldDB" id="A0A3M8CH68"/>
<proteinExistence type="predicted"/>
<evidence type="ECO:0000313" key="2">
    <source>
        <dbReference type="EMBL" id="RNB74871.1"/>
    </source>
</evidence>
<evidence type="ECO:0000256" key="1">
    <source>
        <dbReference type="SAM" id="Phobius"/>
    </source>
</evidence>
<evidence type="ECO:0000313" key="3">
    <source>
        <dbReference type="Proteomes" id="UP000282028"/>
    </source>
</evidence>
<keyword evidence="1" id="KW-0472">Membrane</keyword>
<gene>
    <name evidence="2" type="ORF">EDM52_09105</name>
</gene>
<protein>
    <recommendedName>
        <fullName evidence="4">DUF5316 domain-containing protein</fullName>
    </recommendedName>
</protein>
<feature type="transmembrane region" description="Helical" evidence="1">
    <location>
        <begin position="80"/>
        <end position="97"/>
    </location>
</feature>
<dbReference type="EMBL" id="RHHR01000013">
    <property type="protein sequence ID" value="RNB74871.1"/>
    <property type="molecule type" value="Genomic_DNA"/>
</dbReference>
<keyword evidence="3" id="KW-1185">Reference proteome</keyword>